<dbReference type="RefSeq" id="WP_012205914.1">
    <property type="nucleotide sequence ID" value="NC_010002.1"/>
</dbReference>
<sequence length="129" mass="13583">MADFYTEMAAMTRGLLAPTSQGGLGQGEIVLTRKTPGTPGPNPWDPVEPVTQAETLRGAVRGVSQRLVGTEMGGTVILASDRQAICEVPQMQYQAGDTLTVDSVPVHIIAFERIPAAGTTSAVKFTIRG</sequence>
<reference evidence="2" key="2">
    <citation type="submission" date="2007-11" db="EMBL/GenBank/DDBJ databases">
        <title>Complete sequence of Delftia acidovorans DSM 14801 / SPH-1.</title>
        <authorList>
            <person name="Copeland A."/>
            <person name="Lucas S."/>
            <person name="Lapidus A."/>
            <person name="Barry K."/>
            <person name="Glavina del Rio T."/>
            <person name="Dalin E."/>
            <person name="Tice H."/>
            <person name="Pitluck S."/>
            <person name="Lowry S."/>
            <person name="Clum A."/>
            <person name="Schmutz J."/>
            <person name="Larimer F."/>
            <person name="Land M."/>
            <person name="Hauser L."/>
            <person name="Kyrpides N."/>
            <person name="Kim E."/>
            <person name="Schleheck D."/>
            <person name="Richardson P."/>
        </authorList>
    </citation>
    <scope>NUCLEOTIDE SEQUENCE [LARGE SCALE GENOMIC DNA]</scope>
    <source>
        <strain evidence="2">DSM 14801 / SPH-1</strain>
    </source>
</reference>
<evidence type="ECO:0000313" key="2">
    <source>
        <dbReference type="Proteomes" id="UP000000784"/>
    </source>
</evidence>
<dbReference type="AlphaFoldDB" id="A9C0F6"/>
<accession>A9C0F6</accession>
<dbReference type="GeneID" id="24115524"/>
<name>A9C0F6_DELAS</name>
<organism evidence="1 2">
    <name type="scientific">Delftia acidovorans (strain DSM 14801 / SPH-1)</name>
    <dbReference type="NCBI Taxonomy" id="398578"/>
    <lineage>
        <taxon>Bacteria</taxon>
        <taxon>Pseudomonadati</taxon>
        <taxon>Pseudomonadota</taxon>
        <taxon>Betaproteobacteria</taxon>
        <taxon>Burkholderiales</taxon>
        <taxon>Comamonadaceae</taxon>
        <taxon>Delftia</taxon>
    </lineage>
</organism>
<dbReference type="KEGG" id="dac:Daci_4091"/>
<dbReference type="Proteomes" id="UP000000784">
    <property type="component" value="Chromosome"/>
</dbReference>
<dbReference type="STRING" id="398578.Daci_4091"/>
<protein>
    <submittedName>
        <fullName evidence="1">Uncharacterized protein</fullName>
    </submittedName>
</protein>
<reference evidence="1 2" key="1">
    <citation type="journal article" date="2004" name="Appl. Environ. Microbiol.">
        <title>Mineralization of individual congeners of linear alkylbenzenesulfonate by defined pairs of heterotrophic bacteria.</title>
        <authorList>
            <person name="Schleheck D."/>
            <person name="Knepper T.P."/>
            <person name="Fischer K."/>
            <person name="Cook A.M."/>
        </authorList>
    </citation>
    <scope>NUCLEOTIDE SEQUENCE [LARGE SCALE GENOMIC DNA]</scope>
    <source>
        <strain evidence="2">DSM 14801 / SPH-1</strain>
    </source>
</reference>
<keyword evidence="2" id="KW-1185">Reference proteome</keyword>
<evidence type="ECO:0000313" key="1">
    <source>
        <dbReference type="EMBL" id="ABX36722.1"/>
    </source>
</evidence>
<dbReference type="HOGENOM" id="CLU_1936753_0_0_4"/>
<dbReference type="EMBL" id="CP000884">
    <property type="protein sequence ID" value="ABX36722.1"/>
    <property type="molecule type" value="Genomic_DNA"/>
</dbReference>
<proteinExistence type="predicted"/>
<gene>
    <name evidence="1" type="ordered locus">Daci_4091</name>
</gene>